<dbReference type="Proteomes" id="UP001143349">
    <property type="component" value="Unassembled WGS sequence"/>
</dbReference>
<organism evidence="3 4">
    <name type="scientific">Paracoccus kondratievae</name>
    <dbReference type="NCBI Taxonomy" id="135740"/>
    <lineage>
        <taxon>Bacteria</taxon>
        <taxon>Pseudomonadati</taxon>
        <taxon>Pseudomonadota</taxon>
        <taxon>Alphaproteobacteria</taxon>
        <taxon>Rhodobacterales</taxon>
        <taxon>Paracoccaceae</taxon>
        <taxon>Paracoccus</taxon>
    </lineage>
</organism>
<keyword evidence="4" id="KW-1185">Reference proteome</keyword>
<accession>A0AAD3RSE1</accession>
<name>A0AAD3RSE1_9RHOB</name>
<evidence type="ECO:0000256" key="1">
    <source>
        <dbReference type="SAM" id="MobiDB-lite"/>
    </source>
</evidence>
<feature type="compositionally biased region" description="Acidic residues" evidence="1">
    <location>
        <begin position="221"/>
        <end position="233"/>
    </location>
</feature>
<evidence type="ECO:0000256" key="2">
    <source>
        <dbReference type="SAM" id="Phobius"/>
    </source>
</evidence>
<feature type="region of interest" description="Disordered" evidence="1">
    <location>
        <begin position="215"/>
        <end position="240"/>
    </location>
</feature>
<evidence type="ECO:0008006" key="5">
    <source>
        <dbReference type="Google" id="ProtNLM"/>
    </source>
</evidence>
<dbReference type="AlphaFoldDB" id="A0AAD3RSE1"/>
<proteinExistence type="predicted"/>
<keyword evidence="2" id="KW-0812">Transmembrane</keyword>
<dbReference type="EMBL" id="BSFH01000016">
    <property type="protein sequence ID" value="GLK63313.1"/>
    <property type="molecule type" value="Genomic_DNA"/>
</dbReference>
<evidence type="ECO:0000313" key="4">
    <source>
        <dbReference type="Proteomes" id="UP001143349"/>
    </source>
</evidence>
<comment type="caution">
    <text evidence="3">The sequence shown here is derived from an EMBL/GenBank/DDBJ whole genome shotgun (WGS) entry which is preliminary data.</text>
</comment>
<keyword evidence="2" id="KW-1133">Transmembrane helix</keyword>
<feature type="transmembrane region" description="Helical" evidence="2">
    <location>
        <begin position="21"/>
        <end position="44"/>
    </location>
</feature>
<feature type="transmembrane region" description="Helical" evidence="2">
    <location>
        <begin position="50"/>
        <end position="74"/>
    </location>
</feature>
<evidence type="ECO:0000313" key="3">
    <source>
        <dbReference type="EMBL" id="GLK63313.1"/>
    </source>
</evidence>
<gene>
    <name evidence="3" type="ORF">GCM10017635_07830</name>
</gene>
<sequence>MFDYTRNLQLAVSDKLRRAGLSAGAGVALLIGAGFLLAALWTWLAYHLGWGALGASLTLGIAFVLIGLVAMLIARKERHPLPTTDDLKAEVEQRLRMAADVAVAKATGAADAAMDRATDKVGRLMEQAGQRVHSFTDNLSYKADRLADRAEARVYGAARRAGETAADRLGLPAEMLQQAAERTKQASQSRIGAIVPLIGAFAVGMTLASRLQDWRHRDEAENGEEWEEEGDWPEDPRGTA</sequence>
<reference evidence="3" key="1">
    <citation type="journal article" date="2014" name="Int. J. Syst. Evol. Microbiol.">
        <title>Complete genome sequence of Corynebacterium casei LMG S-19264T (=DSM 44701T), isolated from a smear-ripened cheese.</title>
        <authorList>
            <consortium name="US DOE Joint Genome Institute (JGI-PGF)"/>
            <person name="Walter F."/>
            <person name="Albersmeier A."/>
            <person name="Kalinowski J."/>
            <person name="Ruckert C."/>
        </authorList>
    </citation>
    <scope>NUCLEOTIDE SEQUENCE</scope>
    <source>
        <strain evidence="3">VKM B-2222</strain>
    </source>
</reference>
<protein>
    <recommendedName>
        <fullName evidence="5">Phage holin family protein</fullName>
    </recommendedName>
</protein>
<keyword evidence="2" id="KW-0472">Membrane</keyword>
<reference evidence="3" key="2">
    <citation type="submission" date="2023-01" db="EMBL/GenBank/DDBJ databases">
        <authorList>
            <person name="Sun Q."/>
            <person name="Evtushenko L."/>
        </authorList>
    </citation>
    <scope>NUCLEOTIDE SEQUENCE</scope>
    <source>
        <strain evidence="3">VKM B-2222</strain>
    </source>
</reference>
<feature type="transmembrane region" description="Helical" evidence="2">
    <location>
        <begin position="191"/>
        <end position="209"/>
    </location>
</feature>
<dbReference type="RefSeq" id="WP_085501439.1">
    <property type="nucleotide sequence ID" value="NZ_BSFH01000016.1"/>
</dbReference>